<organism evidence="1 2">
    <name type="scientific">Azospirillum baldaniorum</name>
    <dbReference type="NCBI Taxonomy" id="1064539"/>
    <lineage>
        <taxon>Bacteria</taxon>
        <taxon>Pseudomonadati</taxon>
        <taxon>Pseudomonadota</taxon>
        <taxon>Alphaproteobacteria</taxon>
        <taxon>Rhodospirillales</taxon>
        <taxon>Azospirillaceae</taxon>
        <taxon>Azospirillum</taxon>
    </lineage>
</organism>
<gene>
    <name evidence="1" type="ORF">AZOBR_p330046</name>
</gene>
<keyword evidence="2" id="KW-1185">Reference proteome</keyword>
<protein>
    <submittedName>
        <fullName evidence="1">Uncharacterized protein</fullName>
    </submittedName>
</protein>
<evidence type="ECO:0000313" key="2">
    <source>
        <dbReference type="Proteomes" id="UP000007319"/>
    </source>
</evidence>
<evidence type="ECO:0000313" key="1">
    <source>
        <dbReference type="EMBL" id="CCD02645.1"/>
    </source>
</evidence>
<keyword evidence="1" id="KW-0614">Plasmid</keyword>
<dbReference type="AlphaFoldDB" id="A0A9P1JZB1"/>
<proteinExistence type="predicted"/>
<dbReference type="EMBL" id="HE577330">
    <property type="protein sequence ID" value="CCD02645.1"/>
    <property type="molecule type" value="Genomic_DNA"/>
</dbReference>
<dbReference type="GeneID" id="56447659"/>
<accession>A0A9P1JZB1</accession>
<reference evidence="1 2" key="1">
    <citation type="journal article" date="2011" name="PLoS Genet.">
        <title>Azospirillum genomes reveal transition of bacteria from aquatic to terrestrial environments.</title>
        <authorList>
            <person name="Wisniewski-Dye F."/>
            <person name="Borziak K."/>
            <person name="Khalsa-Moyers G."/>
            <person name="Alexandre G."/>
            <person name="Sukharnikov L.O."/>
            <person name="Wuichet K."/>
            <person name="Hurst G.B."/>
            <person name="McDonald W.H."/>
            <person name="Robertson J.S."/>
            <person name="Barbe V."/>
            <person name="Calteau A."/>
            <person name="Rouy Z."/>
            <person name="Mangenot S."/>
            <person name="Prigent-Combaret C."/>
            <person name="Normand P."/>
            <person name="Boyer M."/>
            <person name="Siguier P."/>
            <person name="Dessaux Y."/>
            <person name="Elmerich C."/>
            <person name="Condemine G."/>
            <person name="Krishnen G."/>
            <person name="Kennedy I."/>
            <person name="Paterson A.H."/>
            <person name="Gonzalez V."/>
            <person name="Mavingui P."/>
            <person name="Zhulin I.B."/>
        </authorList>
    </citation>
    <scope>NUCLEOTIDE SEQUENCE [LARGE SCALE GENOMIC DNA]</scope>
    <source>
        <strain evidence="1 2">Sp245</strain>
    </source>
</reference>
<geneLocation type="plasmid" evidence="1 2">
    <name>AZOBR_p3</name>
</geneLocation>
<dbReference type="RefSeq" id="WP_014199165.1">
    <property type="nucleotide sequence ID" value="NC_016595.1"/>
</dbReference>
<dbReference type="Proteomes" id="UP000007319">
    <property type="component" value="Plasmid AZOBR_p3"/>
</dbReference>
<name>A0A9P1JZB1_9PROT</name>
<dbReference type="KEGG" id="abs:AZOBR_p330046"/>
<sequence length="150" mass="16432">MTFEHVSHGLPAAAPQTDDLGDLLVDERVARDGVWITPDPDRSLRIRTKGLPDAYYDAQARQQRQAAKGFNGDTNRLPVSHKRRINARCLIDHSLVDVEGCVIGGRELPFAEFCDLILEPRGARLLDLAFGAATTAQDGKAEELEAARGN</sequence>